<dbReference type="GO" id="GO:0003677">
    <property type="term" value="F:DNA binding"/>
    <property type="evidence" value="ECO:0007669"/>
    <property type="project" value="UniProtKB-KW"/>
</dbReference>
<evidence type="ECO:0000313" key="2">
    <source>
        <dbReference type="EMBL" id="MCZ0810480.1"/>
    </source>
</evidence>
<dbReference type="SMART" id="SM00850">
    <property type="entry name" value="LytTR"/>
    <property type="match status" value="1"/>
</dbReference>
<gene>
    <name evidence="2" type="ORF">O0554_26985</name>
</gene>
<evidence type="ECO:0000313" key="3">
    <source>
        <dbReference type="Proteomes" id="UP001077662"/>
    </source>
</evidence>
<name>A0AAP3GDH6_BRELA</name>
<dbReference type="InterPro" id="IPR007492">
    <property type="entry name" value="LytTR_DNA-bd_dom"/>
</dbReference>
<proteinExistence type="predicted"/>
<keyword evidence="2" id="KW-0238">DNA-binding</keyword>
<dbReference type="GO" id="GO:0032259">
    <property type="term" value="P:methylation"/>
    <property type="evidence" value="ECO:0007669"/>
    <property type="project" value="InterPro"/>
</dbReference>
<sequence>MPSFPVVDRKNNCIVYLDTKDVLLVKFARDGNIIFAEGNNQYREFHVLDDWSLFLKPEGFEWIDRGNIVNMNKIESQKNQYVFFNPPYNIKENQVYSTVSRTYINKVTEILRNKK</sequence>
<dbReference type="Pfam" id="PF04397">
    <property type="entry name" value="LytTR"/>
    <property type="match status" value="1"/>
</dbReference>
<reference evidence="2" key="1">
    <citation type="submission" date="2022-09" db="EMBL/GenBank/DDBJ databases">
        <title>Genome analysis and characterization of larvicidal activity of Brevibacillus strains.</title>
        <authorList>
            <person name="Patrusheva E.V."/>
            <person name="Izotova A.O."/>
            <person name="Toshchakov S.V."/>
            <person name="Sineoky S.P."/>
        </authorList>
    </citation>
    <scope>NUCLEOTIDE SEQUENCE</scope>
    <source>
        <strain evidence="2">VKPM_B-13247</strain>
    </source>
</reference>
<dbReference type="RefSeq" id="WP_104150091.1">
    <property type="nucleotide sequence ID" value="NZ_JANSGW010000094.1"/>
</dbReference>
<dbReference type="Proteomes" id="UP001077662">
    <property type="component" value="Unassembled WGS sequence"/>
</dbReference>
<dbReference type="AlphaFoldDB" id="A0AAP3GDH6"/>
<protein>
    <submittedName>
        <fullName evidence="2">LytTR family transcriptional regulator DNA-binding domain-containing protein</fullName>
    </submittedName>
</protein>
<dbReference type="EMBL" id="JAPTNE010000094">
    <property type="protein sequence ID" value="MCZ0810480.1"/>
    <property type="molecule type" value="Genomic_DNA"/>
</dbReference>
<dbReference type="InterPro" id="IPR002052">
    <property type="entry name" value="DNA_methylase_N6_adenine_CS"/>
</dbReference>
<dbReference type="Gene3D" id="2.40.50.1020">
    <property type="entry name" value="LytTr DNA-binding domain"/>
    <property type="match status" value="1"/>
</dbReference>
<feature type="domain" description="HTH LytTR-type" evidence="1">
    <location>
        <begin position="12"/>
        <end position="112"/>
    </location>
</feature>
<evidence type="ECO:0000259" key="1">
    <source>
        <dbReference type="SMART" id="SM00850"/>
    </source>
</evidence>
<dbReference type="PROSITE" id="PS00092">
    <property type="entry name" value="N6_MTASE"/>
    <property type="match status" value="1"/>
</dbReference>
<organism evidence="2 3">
    <name type="scientific">Brevibacillus laterosporus</name>
    <name type="common">Bacillus laterosporus</name>
    <dbReference type="NCBI Taxonomy" id="1465"/>
    <lineage>
        <taxon>Bacteria</taxon>
        <taxon>Bacillati</taxon>
        <taxon>Bacillota</taxon>
        <taxon>Bacilli</taxon>
        <taxon>Bacillales</taxon>
        <taxon>Paenibacillaceae</taxon>
        <taxon>Brevibacillus</taxon>
    </lineage>
</organism>
<comment type="caution">
    <text evidence="2">The sequence shown here is derived from an EMBL/GenBank/DDBJ whole genome shotgun (WGS) entry which is preliminary data.</text>
</comment>
<dbReference type="GO" id="GO:0008168">
    <property type="term" value="F:methyltransferase activity"/>
    <property type="evidence" value="ECO:0007669"/>
    <property type="project" value="InterPro"/>
</dbReference>
<accession>A0AAP3GDH6</accession>